<name>A0ABY6QQE1_9ACTN</name>
<feature type="signal peptide" evidence="2">
    <location>
        <begin position="1"/>
        <end position="28"/>
    </location>
</feature>
<dbReference type="InterPro" id="IPR006530">
    <property type="entry name" value="YD"/>
</dbReference>
<evidence type="ECO:0008006" key="5">
    <source>
        <dbReference type="Google" id="ProtNLM"/>
    </source>
</evidence>
<accession>A0ABY6QQE1</accession>
<evidence type="ECO:0000256" key="2">
    <source>
        <dbReference type="SAM" id="SignalP"/>
    </source>
</evidence>
<dbReference type="NCBIfam" id="TIGR01643">
    <property type="entry name" value="YD_repeat_2x"/>
    <property type="match status" value="1"/>
</dbReference>
<feature type="compositionally biased region" description="Basic and acidic residues" evidence="1">
    <location>
        <begin position="2105"/>
        <end position="2120"/>
    </location>
</feature>
<evidence type="ECO:0000256" key="1">
    <source>
        <dbReference type="SAM" id="MobiDB-lite"/>
    </source>
</evidence>
<dbReference type="NCBIfam" id="TIGR03696">
    <property type="entry name" value="Rhs_assc_core"/>
    <property type="match status" value="1"/>
</dbReference>
<feature type="region of interest" description="Disordered" evidence="1">
    <location>
        <begin position="52"/>
        <end position="91"/>
    </location>
</feature>
<evidence type="ECO:0000313" key="4">
    <source>
        <dbReference type="Proteomes" id="UP001164506"/>
    </source>
</evidence>
<feature type="region of interest" description="Disordered" evidence="1">
    <location>
        <begin position="1730"/>
        <end position="1782"/>
    </location>
</feature>
<organism evidence="3 4">
    <name type="scientific">Streptomyces tanashiensis</name>
    <dbReference type="NCBI Taxonomy" id="67367"/>
    <lineage>
        <taxon>Bacteria</taxon>
        <taxon>Bacillati</taxon>
        <taxon>Actinomycetota</taxon>
        <taxon>Actinomycetes</taxon>
        <taxon>Kitasatosporales</taxon>
        <taxon>Streptomycetaceae</taxon>
        <taxon>Streptomyces</taxon>
    </lineage>
</organism>
<keyword evidence="2" id="KW-0732">Signal</keyword>
<reference evidence="3" key="1">
    <citation type="submission" date="2021-09" db="EMBL/GenBank/DDBJ databases">
        <title>Complete genome sequence and metabolic characterization of Streptomyces tanashiensis DSM 731 the producer of antibacterial Kalafungin and diverse secondary metabolites.</title>
        <authorList>
            <person name="Abbasi M.N."/>
            <person name="Anwar M.N."/>
            <person name="Alam K."/>
            <person name="Shoaib M."/>
            <person name="Lin Z."/>
            <person name="Hayat M."/>
            <person name="Ali M.I."/>
            <person name="Malik H.M.T."/>
            <person name="Ahmed I."/>
            <person name="Li A."/>
            <person name="Hailong Wang H."/>
            <person name="Zhang Y."/>
        </authorList>
    </citation>
    <scope>NUCLEOTIDE SEQUENCE</scope>
    <source>
        <strain evidence="3">Kala</strain>
    </source>
</reference>
<dbReference type="Proteomes" id="UP001164506">
    <property type="component" value="Chromosome"/>
</dbReference>
<keyword evidence="4" id="KW-1185">Reference proteome</keyword>
<feature type="region of interest" description="Disordered" evidence="1">
    <location>
        <begin position="1991"/>
        <end position="2026"/>
    </location>
</feature>
<sequence>MRRRLRATFIPALGAATLVALLPAQALAQPPDPDAGTVSVPRETLALEGLPDPRFVTGADRDANLSRLGVPTPATQTAPPSGTTTKPAGAGDVVTFGASAQQASFAVPAADADPAPPQQVGTLPVKIGQAEGATPPTGTWRVDIAAPTSAVSDGVEGSVLTVSAPSTGSVPVKVQVEYGAYQNLNGADWSSRLRLVQFPECYATTPDVEECQQYTELETVNDARTKTITATVDTAADGTTVPAVASTTPQATGSGVMQAAWVQPAAASGDKAVIGAVDSGASESGSFKATPLASSGTWAAGDASGGFSWEYPLTVPPAPAGPAPKISFKYNSQWVDGKTATSTPQSSWLGEGWDYDPGRIERRYRACKDDTKAIAAGGANNTSKKDKESSDLCWVSDNAVISLNGRTSELVKVGSTDTYRLQNDDGTRVERRTGIDNGDNDGEHWVVTTTDGTQYFYGLDKIGGGHADTDSVLTVPVFGNHPGEPCHATAFADSRCGAGKRQAWQWGLDKVLDVHGNVMIVNWARATNYYAVNKKFKTPEVYHRGALPDFIEYGLRNDNLGGTPAAKVNFGLYQRCLSAAPACDSANFDNTKDPASYRPWWDTPGNLNCKSDSKLCPAFPSFWVRMRLGYVSTYAHRPGATGLVKVDQYQLKQSFPRDWYSTSPAMWLSGITHYGYTPGAASGTLMSKEGVTFEPYTVGPGEPLSGYLKDKQLPNLVRKDSQDQRPGFPRPRIGTVYTEHGGQIDVTYKGGCQYQPSVAPENNTKTCFPVRWSPDGDEKKPGLAWFNKYLVHTVTENDRITGVSDRVTTRYEYSGPAWAKSDDEFTRPELRTYSDWRGFQKVSTYKGKKSSAAPQTQSYSVARYFRGTGGAVKDSTDTVTLLADDSDAYAGMVAETITYDGTGGKVLKRTLNQPWSRQTASRTREGTDPLVAYQTGVKRSEAIQTVGSSWQAVRTDTTVDGTYNLPAQVEVSVVKPNGTGETLSSQTCSTTQYVHNTDANLIGLASRIRKTGVPCSQHNTATGTAALITAEMMSYDGQAWGATPVKGLMTVSAESNSDGTHHSVVTSSTYDPLGRIRTVKRPVTGTTETRYTPGDTGGPVTAVTTVNEKGHTTVSELDPGRGLPVTITDLNGRTVRNEYDAFGRLVKGWTASHSGGTQKPDVTISYQMAEAASSTTKPSAVTVYKLKDDETYTKGVTIYDGLMRVVQTQAEAHGSGRIVTDTRYNDHGLTAESTKPYLVKGEPTTVQFKRVSDTLVPMLTRTQYDGLERPVRASHYRGGAYMNYNKWVYGDTNTVAFPAGGAAPAVNTWTDALGRVTKIQHASSISSTPIWRSTSYGYDSRGNREKVTDPAGNVWSWTFDTRHRTLSSTDPDTGTVSYGYDDADRRTTATTTDGRGTVHTSYDVLGRITAVRTGGAESAPVREFTYDTLPGALGKLASSVRHDASGDYVNRVTGYDTEYRPTGRETVIPANSMTTGVSGTYKYAFAYTPTGRLLSTTLPAKGGLAAEKVVTRYNSDGLPESTSGATWYTSDVTYSPYGEPMRTTSGAQPYRVWTTNFLNDYTGQLQRTVVDRESSASPRVSSTHYSYDYAGNITSQARKLTDDGTSVWDTQCYSHDVAGQMVHAWTSNITPTLASTGCKSADGSTWGPRTDQKAIRGPIARAADSVTDTTAPDSTLTASLAANAPAAGTVAGGATGYYDSYTFDVIGNRATQVKHDPADPTKDVKLTFEYGRTDTGNGTSAPTETQPHTLTSVTSEPGTGSSYAYDDAGNTTTRTLPGGTQDLTWTPENRLDTIKAGGVTTRYVYDADGNRLLENTPSGSVLYLGEMELTTSAGTITKASRVYTHAGAPTVVRSTLNGAITGHKLDVLIGDQVGTATTGIALTSGQAVTRRSYKPYGEVRGTKPASWPNKRGYLGVGVEDPSGLTHLGAREYDPATGRFISADALIDFADPLQVNGYAYSHNNPVTRSDPSGLYDPDERAYCTGTPGDCSGGRYVGKDQGTDDGTGNGDSTGDKRPSYWDEQHKYDSDRAETLRKARLKQIMEEHKFNVGRFLDKVEDIDRRTCRHMGPEKAGCYGASRGTQWMVANYLEDILELIDESWNKTTDGSKPDKEQRRGKDGPHFAFNNDEFELALYLAGNGQEVKSRNDQPGGDGKHFDAWVGGSAAEFKVLKSNKASTVQEAIKAGRGKGADVVIIDGRNADISFDTAKKGLDSFAFNSSSHDFTHVRLIGYGYDKTFHVR</sequence>
<feature type="chain" id="PRO_5045268392" description="Intein C-terminal splicing domain-containing protein" evidence="2">
    <location>
        <begin position="29"/>
        <end position="2240"/>
    </location>
</feature>
<proteinExistence type="predicted"/>
<dbReference type="EMBL" id="CP084204">
    <property type="protein sequence ID" value="UZX19323.1"/>
    <property type="molecule type" value="Genomic_DNA"/>
</dbReference>
<feature type="region of interest" description="Disordered" evidence="1">
    <location>
        <begin position="2101"/>
        <end position="2121"/>
    </location>
</feature>
<dbReference type="InterPro" id="IPR022385">
    <property type="entry name" value="Rhs_assc_core"/>
</dbReference>
<dbReference type="Gene3D" id="2.180.10.10">
    <property type="entry name" value="RHS repeat-associated core"/>
    <property type="match status" value="2"/>
</dbReference>
<dbReference type="PANTHER" id="PTHR32305:SF17">
    <property type="entry name" value="TRNA NUCLEASE WAPA"/>
    <property type="match status" value="1"/>
</dbReference>
<evidence type="ECO:0000313" key="3">
    <source>
        <dbReference type="EMBL" id="UZX19323.1"/>
    </source>
</evidence>
<feature type="compositionally biased region" description="Polar residues" evidence="1">
    <location>
        <begin position="1734"/>
        <end position="1762"/>
    </location>
</feature>
<dbReference type="InterPro" id="IPR050708">
    <property type="entry name" value="T6SS_VgrG/RHS"/>
</dbReference>
<protein>
    <recommendedName>
        <fullName evidence="5">Intein C-terminal splicing domain-containing protein</fullName>
    </recommendedName>
</protein>
<feature type="compositionally biased region" description="Basic and acidic residues" evidence="1">
    <location>
        <begin position="2011"/>
        <end position="2026"/>
    </location>
</feature>
<feature type="compositionally biased region" description="Polar residues" evidence="1">
    <location>
        <begin position="73"/>
        <end position="86"/>
    </location>
</feature>
<dbReference type="GeneID" id="95597883"/>
<dbReference type="RefSeq" id="WP_267257817.1">
    <property type="nucleotide sequence ID" value="NZ_CP084204.1"/>
</dbReference>
<dbReference type="PANTHER" id="PTHR32305">
    <property type="match status" value="1"/>
</dbReference>
<gene>
    <name evidence="3" type="ORF">LDH80_00525</name>
</gene>